<name>A0A267HRY4_9ENTE</name>
<evidence type="ECO:0000313" key="1">
    <source>
        <dbReference type="EMBL" id="PAB01119.1"/>
    </source>
</evidence>
<keyword evidence="2" id="KW-1185">Reference proteome</keyword>
<dbReference type="Proteomes" id="UP000216797">
    <property type="component" value="Unassembled WGS sequence"/>
</dbReference>
<dbReference type="EMBL" id="LHUG01000005">
    <property type="protein sequence ID" value="PAB01119.1"/>
    <property type="molecule type" value="Genomic_DNA"/>
</dbReference>
<comment type="caution">
    <text evidence="1">The sequence shown here is derived from an EMBL/GenBank/DDBJ whole genome shotgun (WGS) entry which is preliminary data.</text>
</comment>
<protein>
    <submittedName>
        <fullName evidence="1">Uncharacterized protein</fullName>
    </submittedName>
</protein>
<proteinExistence type="predicted"/>
<accession>A0A267HRY4</accession>
<sequence length="200" mass="22975">MILNGKKEGITMDYWEMIAAVVTIPADYQIAEEEDQIRNGKLVHIFRLQPEGKFSLNGPRIIGVFEDDNLISLKNLSTLPNGELLEDDVAVERAEEIIAEVNWEYGSDNIFLRVDYQERNFYAIDGQEQFFPVQWVKFAASSGNYAWVTLGAAGEIIEVEYESEWDYFRGRRKTEMWDNDDWVQAYYGQGPQLASPNALA</sequence>
<evidence type="ECO:0000313" key="2">
    <source>
        <dbReference type="Proteomes" id="UP000216797"/>
    </source>
</evidence>
<organism evidence="1 2">
    <name type="scientific">Enterococcus canintestini</name>
    <dbReference type="NCBI Taxonomy" id="317010"/>
    <lineage>
        <taxon>Bacteria</taxon>
        <taxon>Bacillati</taxon>
        <taxon>Bacillota</taxon>
        <taxon>Bacilli</taxon>
        <taxon>Lactobacillales</taxon>
        <taxon>Enterococcaceae</taxon>
        <taxon>Enterococcus</taxon>
    </lineage>
</organism>
<dbReference type="AlphaFoldDB" id="A0A267HRY4"/>
<gene>
    <name evidence="1" type="ORF">AKL21_07670</name>
</gene>
<reference evidence="1 2" key="1">
    <citation type="submission" date="2015-08" db="EMBL/GenBank/DDBJ databases">
        <title>Enterococcus genome sequence.</title>
        <authorList>
            <person name="Acedo J.Z."/>
            <person name="Vederas J.C."/>
        </authorList>
    </citation>
    <scope>NUCLEOTIDE SEQUENCE [LARGE SCALE GENOMIC DNA]</scope>
    <source>
        <strain evidence="1 2">49</strain>
    </source>
</reference>